<evidence type="ECO:0000313" key="2">
    <source>
        <dbReference type="EMBL" id="GFZ26594.1"/>
    </source>
</evidence>
<dbReference type="InterPro" id="IPR036388">
    <property type="entry name" value="WH-like_DNA-bd_sf"/>
</dbReference>
<organism evidence="2 3">
    <name type="scientific">Lactobacillus corticis</name>
    <dbReference type="NCBI Taxonomy" id="2201249"/>
    <lineage>
        <taxon>Bacteria</taxon>
        <taxon>Bacillati</taxon>
        <taxon>Bacillota</taxon>
        <taxon>Bacilli</taxon>
        <taxon>Lactobacillales</taxon>
        <taxon>Lactobacillaceae</taxon>
        <taxon>Lactobacillus</taxon>
    </lineage>
</organism>
<accession>A0A916VIY6</accession>
<dbReference type="PROSITE" id="PS50995">
    <property type="entry name" value="HTH_MARR_2"/>
    <property type="match status" value="1"/>
</dbReference>
<dbReference type="EMBL" id="BMAY01000003">
    <property type="protein sequence ID" value="GFZ26594.1"/>
    <property type="molecule type" value="Genomic_DNA"/>
</dbReference>
<dbReference type="Proteomes" id="UP000677218">
    <property type="component" value="Unassembled WGS sequence"/>
</dbReference>
<dbReference type="GO" id="GO:0003700">
    <property type="term" value="F:DNA-binding transcription factor activity"/>
    <property type="evidence" value="ECO:0007669"/>
    <property type="project" value="InterPro"/>
</dbReference>
<dbReference type="RefSeq" id="WP_212780300.1">
    <property type="nucleotide sequence ID" value="NZ_BMAY01000003.1"/>
</dbReference>
<dbReference type="SUPFAM" id="SSF46785">
    <property type="entry name" value="Winged helix' DNA-binding domain"/>
    <property type="match status" value="1"/>
</dbReference>
<comment type="caution">
    <text evidence="2">The sequence shown here is derived from an EMBL/GenBank/DDBJ whole genome shotgun (WGS) entry which is preliminary data.</text>
</comment>
<keyword evidence="3" id="KW-1185">Reference proteome</keyword>
<feature type="domain" description="HTH marR-type" evidence="1">
    <location>
        <begin position="1"/>
        <end position="140"/>
    </location>
</feature>
<proteinExistence type="predicted"/>
<dbReference type="GO" id="GO:0006950">
    <property type="term" value="P:response to stress"/>
    <property type="evidence" value="ECO:0007669"/>
    <property type="project" value="TreeGrafter"/>
</dbReference>
<protein>
    <submittedName>
        <fullName evidence="2">MarR family transcriptional regulator</fullName>
    </submittedName>
</protein>
<dbReference type="PANTHER" id="PTHR33164:SF92">
    <property type="entry name" value="MARR-FAMILY TRANSCRIPTIONAL REGULATOR"/>
    <property type="match status" value="1"/>
</dbReference>
<reference evidence="2" key="1">
    <citation type="submission" date="2020-08" db="EMBL/GenBank/DDBJ databases">
        <title>Taxonomic study for Lactobacillus species isolated from hardwood bark.</title>
        <authorList>
            <person name="Tohno M."/>
            <person name="Tanizawa Y."/>
        </authorList>
    </citation>
    <scope>NUCLEOTIDE SEQUENCE</scope>
    <source>
        <strain evidence="2">B40</strain>
    </source>
</reference>
<dbReference type="PRINTS" id="PR00598">
    <property type="entry name" value="HTHMARR"/>
</dbReference>
<gene>
    <name evidence="2" type="ORF">LCB40_04740</name>
</gene>
<dbReference type="PANTHER" id="PTHR33164">
    <property type="entry name" value="TRANSCRIPTIONAL REGULATOR, MARR FAMILY"/>
    <property type="match status" value="1"/>
</dbReference>
<evidence type="ECO:0000259" key="1">
    <source>
        <dbReference type="PROSITE" id="PS50995"/>
    </source>
</evidence>
<dbReference type="InterPro" id="IPR000835">
    <property type="entry name" value="HTH_MarR-typ"/>
</dbReference>
<dbReference type="Gene3D" id="1.10.10.10">
    <property type="entry name" value="Winged helix-like DNA-binding domain superfamily/Winged helix DNA-binding domain"/>
    <property type="match status" value="1"/>
</dbReference>
<dbReference type="Pfam" id="PF01047">
    <property type="entry name" value="MarR"/>
    <property type="match status" value="1"/>
</dbReference>
<dbReference type="InterPro" id="IPR036390">
    <property type="entry name" value="WH_DNA-bd_sf"/>
</dbReference>
<sequence>MELEREHLYHSFSVFCDELPWIEEQALKQSQFSDLTLKELRTVDKVAELQQSTARRLADELHLTPGTLTVTVDRLVKKGYALRMRDDYDRRVVRIKLTRRGRTLFRAYRAFQVQVLKSLVDEMDGEEVKSVEHGLGRVLTMFGQRTFFKMEGALDD</sequence>
<name>A0A916VIY6_9LACO</name>
<dbReference type="InterPro" id="IPR039422">
    <property type="entry name" value="MarR/SlyA-like"/>
</dbReference>
<dbReference type="SMART" id="SM00347">
    <property type="entry name" value="HTH_MARR"/>
    <property type="match status" value="1"/>
</dbReference>
<evidence type="ECO:0000313" key="3">
    <source>
        <dbReference type="Proteomes" id="UP000677218"/>
    </source>
</evidence>
<dbReference type="AlphaFoldDB" id="A0A916VIY6"/>